<dbReference type="Pfam" id="PF15798">
    <property type="entry name" value="PRAS"/>
    <property type="match status" value="1"/>
</dbReference>
<dbReference type="Proteomes" id="UP000695007">
    <property type="component" value="Unplaced"/>
</dbReference>
<dbReference type="RefSeq" id="XP_011501495.1">
    <property type="nucleotide sequence ID" value="XM_011503193.1"/>
</dbReference>
<dbReference type="PANTHER" id="PTHR21844">
    <property type="entry name" value="AKT1 SUBSTRATE 1 PROTEIN"/>
    <property type="match status" value="1"/>
</dbReference>
<dbReference type="GO" id="GO:0032007">
    <property type="term" value="P:negative regulation of TOR signaling"/>
    <property type="evidence" value="ECO:0007669"/>
    <property type="project" value="InterPro"/>
</dbReference>
<dbReference type="GO" id="GO:0005737">
    <property type="term" value="C:cytoplasm"/>
    <property type="evidence" value="ECO:0007669"/>
    <property type="project" value="TreeGrafter"/>
</dbReference>
<sequence>MYMTCECLNVFIKCKGTVLFVHSVSTIELSASERAHDFFNHREVGSVKDLENIKNQHPGLIEIRNVGSWAIHRCCNCQMYTHAIRRQSGAVVMFINTGVIMNKKDIAELRASSNYSPIFRIVINERDVNEFDPHEHPKFSVSQLAAHVKLDLRVLDQQLEEGIQQQIHLVDKKIRAFTREQYQILDEFRERIHNEHTFLARLIYNAQQTSCFASTSTNLETPPPTPESFQLSKPNLIDDIINTTERITSENTPFRQNSPLEQSKGSSTVNGNNDAVMQTRQLSSYDGDILFVLEDMEDVPFTIKQLQASDQELDSDVSEDEEIDIPMGPRVGHPTLAKSLPVSVPAFHSYSHRLLQDDDEEQISRDPMDPNNIQASIKALAKSVHGDTVFGDLPRPRFSTQI</sequence>
<dbReference type="CTD" id="26067067"/>
<accession>A0AAJ7DYX1</accession>
<feature type="region of interest" description="Disordered" evidence="1">
    <location>
        <begin position="246"/>
        <end position="272"/>
    </location>
</feature>
<gene>
    <name evidence="3" type="primary">LOC105365101</name>
</gene>
<evidence type="ECO:0000313" key="3">
    <source>
        <dbReference type="RefSeq" id="XP_011501495.1"/>
    </source>
</evidence>
<name>A0AAJ7DYX1_9HYME</name>
<dbReference type="PANTHER" id="PTHR21844:SF2">
    <property type="entry name" value="PROLINE-RICH AKT1 SUBSTRATE 1"/>
    <property type="match status" value="1"/>
</dbReference>
<proteinExistence type="predicted"/>
<dbReference type="GeneID" id="105365101"/>
<protein>
    <submittedName>
        <fullName evidence="3">Uncharacterized protein LOC105365101</fullName>
    </submittedName>
</protein>
<keyword evidence="2" id="KW-1185">Reference proteome</keyword>
<evidence type="ECO:0000256" key="1">
    <source>
        <dbReference type="SAM" id="MobiDB-lite"/>
    </source>
</evidence>
<reference evidence="3" key="1">
    <citation type="submission" date="2025-08" db="UniProtKB">
        <authorList>
            <consortium name="RefSeq"/>
        </authorList>
    </citation>
    <scope>IDENTIFICATION</scope>
</reference>
<dbReference type="KEGG" id="csol:105365101"/>
<dbReference type="GO" id="GO:0048011">
    <property type="term" value="P:neurotrophin TRK receptor signaling pathway"/>
    <property type="evidence" value="ECO:0007669"/>
    <property type="project" value="InterPro"/>
</dbReference>
<dbReference type="InterPro" id="IPR026682">
    <property type="entry name" value="AKT1S1"/>
</dbReference>
<organism evidence="2 3">
    <name type="scientific">Ceratosolen solmsi marchali</name>
    <dbReference type="NCBI Taxonomy" id="326594"/>
    <lineage>
        <taxon>Eukaryota</taxon>
        <taxon>Metazoa</taxon>
        <taxon>Ecdysozoa</taxon>
        <taxon>Arthropoda</taxon>
        <taxon>Hexapoda</taxon>
        <taxon>Insecta</taxon>
        <taxon>Pterygota</taxon>
        <taxon>Neoptera</taxon>
        <taxon>Endopterygota</taxon>
        <taxon>Hymenoptera</taxon>
        <taxon>Apocrita</taxon>
        <taxon>Proctotrupomorpha</taxon>
        <taxon>Chalcidoidea</taxon>
        <taxon>Agaonidae</taxon>
        <taxon>Agaoninae</taxon>
        <taxon>Ceratosolen</taxon>
    </lineage>
</organism>
<evidence type="ECO:0000313" key="2">
    <source>
        <dbReference type="Proteomes" id="UP000695007"/>
    </source>
</evidence>
<dbReference type="AlphaFoldDB" id="A0AAJ7DYX1"/>